<dbReference type="PROSITE" id="PS50923">
    <property type="entry name" value="SUSHI"/>
    <property type="match status" value="11"/>
</dbReference>
<keyword evidence="4 5" id="KW-1015">Disulfide bond</keyword>
<dbReference type="Gene3D" id="2.10.70.10">
    <property type="entry name" value="Complement Module, domain 1"/>
    <property type="match status" value="13"/>
</dbReference>
<proteinExistence type="predicted"/>
<dbReference type="RefSeq" id="XP_038858780.1">
    <property type="nucleotide sequence ID" value="XM_039002852.1"/>
</dbReference>
<organism evidence="8 9">
    <name type="scientific">Salvelinus namaycush</name>
    <name type="common">Lake trout</name>
    <name type="synonym">Salmo namaycush</name>
    <dbReference type="NCBI Taxonomy" id="8040"/>
    <lineage>
        <taxon>Eukaryota</taxon>
        <taxon>Metazoa</taxon>
        <taxon>Chordata</taxon>
        <taxon>Craniata</taxon>
        <taxon>Vertebrata</taxon>
        <taxon>Euteleostomi</taxon>
        <taxon>Actinopterygii</taxon>
        <taxon>Neopterygii</taxon>
        <taxon>Teleostei</taxon>
        <taxon>Protacanthopterygii</taxon>
        <taxon>Salmoniformes</taxon>
        <taxon>Salmonidae</taxon>
        <taxon>Salmoninae</taxon>
        <taxon>Salvelinus</taxon>
    </lineage>
</organism>
<feature type="domain" description="Sushi" evidence="7">
    <location>
        <begin position="394"/>
        <end position="453"/>
    </location>
</feature>
<evidence type="ECO:0000313" key="9">
    <source>
        <dbReference type="RefSeq" id="XP_038858780.1"/>
    </source>
</evidence>
<dbReference type="PANTHER" id="PTHR45785:SF2">
    <property type="entry name" value="COMPLEMENT FACTOR H-RELATED"/>
    <property type="match status" value="1"/>
</dbReference>
<feature type="disulfide bond" evidence="5">
    <location>
        <begin position="116"/>
        <end position="143"/>
    </location>
</feature>
<feature type="domain" description="Sushi" evidence="7">
    <location>
        <begin position="743"/>
        <end position="801"/>
    </location>
</feature>
<dbReference type="CDD" id="cd00033">
    <property type="entry name" value="CCP"/>
    <property type="match status" value="7"/>
</dbReference>
<dbReference type="SUPFAM" id="SSF57535">
    <property type="entry name" value="Complement control module/SCR domain"/>
    <property type="match status" value="12"/>
</dbReference>
<evidence type="ECO:0000256" key="6">
    <source>
        <dbReference type="SAM" id="SignalP"/>
    </source>
</evidence>
<feature type="signal peptide" evidence="6">
    <location>
        <begin position="1"/>
        <end position="22"/>
    </location>
</feature>
<feature type="domain" description="Sushi" evidence="7">
    <location>
        <begin position="146"/>
        <end position="206"/>
    </location>
</feature>
<dbReference type="AlphaFoldDB" id="A0A8U1EPB4"/>
<feature type="domain" description="Sushi" evidence="7">
    <location>
        <begin position="269"/>
        <end position="334"/>
    </location>
</feature>
<protein>
    <submittedName>
        <fullName evidence="9">Coagulation factor XIII B chain-like isoform X1</fullName>
    </submittedName>
</protein>
<dbReference type="Pfam" id="PF00084">
    <property type="entry name" value="Sushi"/>
    <property type="match status" value="11"/>
</dbReference>
<accession>A0A8U1EPB4</accession>
<name>A0A8U1EPB4_SALNM</name>
<feature type="domain" description="Sushi" evidence="7">
    <location>
        <begin position="868"/>
        <end position="926"/>
    </location>
</feature>
<dbReference type="KEGG" id="snh:120055015"/>
<reference evidence="9" key="1">
    <citation type="submission" date="2025-08" db="UniProtKB">
        <authorList>
            <consortium name="RefSeq"/>
        </authorList>
    </citation>
    <scope>IDENTIFICATION</scope>
    <source>
        <tissue evidence="9">White muscle</tissue>
    </source>
</reference>
<dbReference type="Proteomes" id="UP000808372">
    <property type="component" value="Chromosome 10"/>
</dbReference>
<evidence type="ECO:0000259" key="7">
    <source>
        <dbReference type="PROSITE" id="PS50923"/>
    </source>
</evidence>
<feature type="disulfide bond" evidence="5">
    <location>
        <begin position="870"/>
        <end position="913"/>
    </location>
</feature>
<feature type="disulfide bond" evidence="5">
    <location>
        <begin position="364"/>
        <end position="391"/>
    </location>
</feature>
<keyword evidence="8" id="KW-1185">Reference proteome</keyword>
<feature type="domain" description="Sushi" evidence="7">
    <location>
        <begin position="335"/>
        <end position="393"/>
    </location>
</feature>
<dbReference type="InterPro" id="IPR035976">
    <property type="entry name" value="Sushi/SCR/CCP_sf"/>
</dbReference>
<evidence type="ECO:0000313" key="8">
    <source>
        <dbReference type="Proteomes" id="UP000808372"/>
    </source>
</evidence>
<evidence type="ECO:0000256" key="2">
    <source>
        <dbReference type="ARBA" id="ARBA00022659"/>
    </source>
</evidence>
<keyword evidence="3 6" id="KW-0732">Signal</keyword>
<dbReference type="InterPro" id="IPR000436">
    <property type="entry name" value="Sushi_SCR_CCP_dom"/>
</dbReference>
<evidence type="ECO:0000256" key="1">
    <source>
        <dbReference type="ARBA" id="ARBA00004328"/>
    </source>
</evidence>
<keyword evidence="2 5" id="KW-0768">Sushi</keyword>
<comment type="caution">
    <text evidence="5">Lacks conserved residue(s) required for the propagation of feature annotation.</text>
</comment>
<gene>
    <name evidence="9" type="primary">LOC120055015</name>
</gene>
<feature type="domain" description="Sushi" evidence="7">
    <location>
        <begin position="207"/>
        <end position="268"/>
    </location>
</feature>
<feature type="domain" description="Sushi" evidence="7">
    <location>
        <begin position="519"/>
        <end position="575"/>
    </location>
</feature>
<feature type="domain" description="Sushi" evidence="7">
    <location>
        <begin position="456"/>
        <end position="517"/>
    </location>
</feature>
<dbReference type="InterPro" id="IPR051503">
    <property type="entry name" value="ComplSys_Reg/VirEntry_Med"/>
</dbReference>
<sequence>MQLITLSFVFALWLCTLSFVKGQGCLRKDVLGIAGTKNVDISNLEDTESGKTVRLPCAIGYVGFVRLKCDNKGWSQDGGRICEPKSCGHPGDTPNGDFRLSILDDFVFGAQVLYECRKGYQMVTRTRHRTCVEQGWDSALPICEALKCPVIQANDDVVVIGNSEDATYGNVIQFECQSNRMVLKGLSEMDCNDKGEWSSTVPTCEVIKCYAPDIANGAVIGPPRDDYNEDDTLKYSCNTNYVMSQRRASKCTKMGNIANWSPTPECEEVKCKLSLPPTRGTSYTPAGRNLFLPGERLKVTCTSGFWNFFSRQTEDTITCKGDGQWSSSTTDCERITCGDPRDPLVSSPQRWQRGQLRETQRYNCRTGFKTTNTRGVATCTSDGSWTPEPLCEEITCDKPDILNAVIKDPKTRYKIKDALTYECKMNYELLDSTTRPTATCTTNGWTKTLGCKEIEGACINPTVMNGFIVLNHSVMDDPRNSKIHYSCNEGFKPSTGGWWGEATCTDGTWSGILECIDQSQCGQFPVIPNTKVPHKEVYNNKQTVKIDCKDGYTSEKKTIKCKDGKWQTPLPACRPQGIICDPPPKVENAIVEIPYQNKYRDGFEVNYECRKSFEIEGLKKLTCENGNWTTPPPTCKQYCGKPEGAGRRMPLVPDRERYENGAQVEYGCLATCKNGEWDKSIKGKDYCSKPEGADTRMLLIPDRERYENGDKIDYGCLSGPNTGSRGKATCKNGEWSKTIECQVTCPPAPPINNGDHTVKERDGEGVITEVSYQCNLDYTLSFTGSIRCLNGEWQTPPKCLRPCEIHTFKPEYHLQDLPQIMYMEHGEKKTLRCKHGYYHKHAPESNTAEIEVECNDGEINYPFPKCIASCPDPPPISNGDFTMEKRDVEGIITEVAYQCSRQYTLSFTGSIKCQNGKWPSPPKCLRPCEISIFDAEYNLQNLPKKESIAHGEKKTLHCKKGYYHEYKRFVRKIEEIEVKCDDGEIQYGEHIPICSHRR</sequence>
<dbReference type="SMART" id="SM00032">
    <property type="entry name" value="CCP"/>
    <property type="match status" value="12"/>
</dbReference>
<comment type="subcellular location">
    <subcellularLocation>
        <location evidence="1">Virion</location>
    </subcellularLocation>
</comment>
<feature type="disulfide bond" evidence="5">
    <location>
        <begin position="745"/>
        <end position="788"/>
    </location>
</feature>
<evidence type="ECO:0000256" key="5">
    <source>
        <dbReference type="PROSITE-ProRule" id="PRU00302"/>
    </source>
</evidence>
<feature type="chain" id="PRO_5036447762" evidence="6">
    <location>
        <begin position="23"/>
        <end position="998"/>
    </location>
</feature>
<dbReference type="GeneID" id="120055015"/>
<evidence type="ECO:0000256" key="4">
    <source>
        <dbReference type="ARBA" id="ARBA00023157"/>
    </source>
</evidence>
<feature type="disulfide bond" evidence="5">
    <location>
        <begin position="580"/>
        <end position="623"/>
    </location>
</feature>
<dbReference type="PANTHER" id="PTHR45785">
    <property type="entry name" value="COMPLEMENT FACTOR H-RELATED"/>
    <property type="match status" value="1"/>
</dbReference>
<feature type="disulfide bond" evidence="5">
    <location>
        <begin position="148"/>
        <end position="191"/>
    </location>
</feature>
<feature type="domain" description="Sushi" evidence="7">
    <location>
        <begin position="578"/>
        <end position="637"/>
    </location>
</feature>
<feature type="domain" description="Sushi" evidence="7">
    <location>
        <begin position="85"/>
        <end position="145"/>
    </location>
</feature>
<evidence type="ECO:0000256" key="3">
    <source>
        <dbReference type="ARBA" id="ARBA00022729"/>
    </source>
</evidence>